<keyword evidence="10 12" id="KW-0472">Membrane</keyword>
<dbReference type="Gene3D" id="3.90.730.10">
    <property type="entry name" value="Ribonuclease T2-like"/>
    <property type="match status" value="1"/>
</dbReference>
<feature type="signal peptide" evidence="13">
    <location>
        <begin position="1"/>
        <end position="30"/>
    </location>
</feature>
<evidence type="ECO:0000256" key="7">
    <source>
        <dbReference type="ARBA" id="ARBA00022753"/>
    </source>
</evidence>
<reference evidence="15" key="1">
    <citation type="submission" date="2019-09" db="EMBL/GenBank/DDBJ databases">
        <title>Draft genome information of white flower Hibiscus syriacus.</title>
        <authorList>
            <person name="Kim Y.-M."/>
        </authorList>
    </citation>
    <scope>NUCLEOTIDE SEQUENCE [LARGE SCALE GENOMIC DNA]</scope>
    <source>
        <strain evidence="15">YM2019G1</strain>
    </source>
</reference>
<dbReference type="InterPro" id="IPR046450">
    <property type="entry name" value="PA_dom_sf"/>
</dbReference>
<evidence type="ECO:0000256" key="11">
    <source>
        <dbReference type="ARBA" id="ARBA00023180"/>
    </source>
</evidence>
<keyword evidence="8" id="KW-0378">Hydrolase</keyword>
<feature type="transmembrane region" description="Helical" evidence="12">
    <location>
        <begin position="392"/>
        <end position="414"/>
    </location>
</feature>
<dbReference type="Proteomes" id="UP000436088">
    <property type="component" value="Unassembled WGS sequence"/>
</dbReference>
<keyword evidence="11" id="KW-0325">Glycoprotein</keyword>
<dbReference type="Pfam" id="PF04258">
    <property type="entry name" value="Peptidase_A22B"/>
    <property type="match status" value="1"/>
</dbReference>
<dbReference type="EMBL" id="VEPZ02001421">
    <property type="protein sequence ID" value="KAE8673870.1"/>
    <property type="molecule type" value="Genomic_DNA"/>
</dbReference>
<feature type="chain" id="PRO_5025421235" evidence="13">
    <location>
        <begin position="31"/>
        <end position="597"/>
    </location>
</feature>
<feature type="transmembrane region" description="Helical" evidence="12">
    <location>
        <begin position="356"/>
        <end position="380"/>
    </location>
</feature>
<keyword evidence="4" id="KW-0645">Protease</keyword>
<comment type="function">
    <text evidence="1">Intramembrane-cleaving aspartic protease (I-CLiP) that cleaves type II membrane signal peptides in the hydrophobic plane of the membrane.</text>
</comment>
<name>A0A6A2XV94_HIBSY</name>
<evidence type="ECO:0000256" key="6">
    <source>
        <dbReference type="ARBA" id="ARBA00022729"/>
    </source>
</evidence>
<dbReference type="GO" id="GO:0005765">
    <property type="term" value="C:lysosomal membrane"/>
    <property type="evidence" value="ECO:0007669"/>
    <property type="project" value="TreeGrafter"/>
</dbReference>
<dbReference type="Pfam" id="PF02225">
    <property type="entry name" value="PA"/>
    <property type="match status" value="1"/>
</dbReference>
<dbReference type="GO" id="GO:0098554">
    <property type="term" value="C:cytoplasmic side of endoplasmic reticulum membrane"/>
    <property type="evidence" value="ECO:0007669"/>
    <property type="project" value="TreeGrafter"/>
</dbReference>
<keyword evidence="6 13" id="KW-0732">Signal</keyword>
<dbReference type="InterPro" id="IPR006639">
    <property type="entry name" value="Preselin/SPP"/>
</dbReference>
<evidence type="ECO:0000256" key="10">
    <source>
        <dbReference type="ARBA" id="ARBA00023136"/>
    </source>
</evidence>
<feature type="transmembrane region" description="Helical" evidence="12">
    <location>
        <begin position="299"/>
        <end position="319"/>
    </location>
</feature>
<proteinExistence type="inferred from homology"/>
<dbReference type="SUPFAM" id="SSF55895">
    <property type="entry name" value="Ribonuclease Rh-like"/>
    <property type="match status" value="1"/>
</dbReference>
<evidence type="ECO:0000256" key="5">
    <source>
        <dbReference type="ARBA" id="ARBA00022692"/>
    </source>
</evidence>
<evidence type="ECO:0000256" key="2">
    <source>
        <dbReference type="ARBA" id="ARBA00004337"/>
    </source>
</evidence>
<dbReference type="InterPro" id="IPR003137">
    <property type="entry name" value="PA_domain"/>
</dbReference>
<evidence type="ECO:0000256" key="8">
    <source>
        <dbReference type="ARBA" id="ARBA00022801"/>
    </source>
</evidence>
<gene>
    <name evidence="15" type="ORF">F3Y22_tig00111769pilonHSYRG00057</name>
</gene>
<dbReference type="SMART" id="SM00730">
    <property type="entry name" value="PSN"/>
    <property type="match status" value="1"/>
</dbReference>
<dbReference type="AlphaFoldDB" id="A0A6A2XV94"/>
<dbReference type="GO" id="GO:0033897">
    <property type="term" value="F:ribonuclease T2 activity"/>
    <property type="evidence" value="ECO:0007669"/>
    <property type="project" value="InterPro"/>
</dbReference>
<evidence type="ECO:0000313" key="15">
    <source>
        <dbReference type="EMBL" id="KAE8673870.1"/>
    </source>
</evidence>
<sequence>MSFPPGNPCRIPTTLPFSFLVSLLFAVANGSKSPSCNNPSEDAMVKIWVDGDEGEDITGLTATFGAKLPKEKDKSPILAASFSHPLTGCSNSSSKLTGFAALSKRGDCDFETKAKVAQVGGAAALLVINDKEETTRMECSGESTLNISIPVVMVPKSAGDDLNKTMADKRVEVLLYAPTRPTVDVSVVFLWAMAVGTLITASFWQEFGISDQIDKRCNESSLKESTNAGTCSDDDKETLVITGMHNVIMTPITRQKTVRLPVIGEVTIVSLGVFLLCMIFAIVWAIYRQAPYAWLGQNILVATTLLCCAFVYDIFWVFISPLIFRQSVMIAVAKGKNTNGESIPLLLRVPKLSDPWGGYSMIGFGDILFPGLLITFAYRYDREVKKSLAEGYFLWLMIGYGFGLFFTYLGLYLMHGNGQPALLYLVPCTLGNDPGPDYFRSGVIVVLALVRGDLKALWSHGTNLPAMKVELKVLVRMPSKYFLVAVVVVCVSSWFQLSSNPITSSTLRLFKLSLKASTNPISFYKLSLQWPRSTSTNMACTTPLPYPYNDGFTIHGIWPQDAYDVPIANYTQNPNCIGGVIPTPAQNLSGSGLGYKG</sequence>
<comment type="caution">
    <text evidence="15">The sequence shown here is derived from an EMBL/GenBank/DDBJ whole genome shotgun (WGS) entry which is preliminary data.</text>
</comment>
<keyword evidence="16" id="KW-1185">Reference proteome</keyword>
<evidence type="ECO:0000256" key="12">
    <source>
        <dbReference type="SAM" id="Phobius"/>
    </source>
</evidence>
<keyword evidence="9 12" id="KW-1133">Transmembrane helix</keyword>
<dbReference type="InterPro" id="IPR036430">
    <property type="entry name" value="RNase_T2-like_sf"/>
</dbReference>
<evidence type="ECO:0000259" key="14">
    <source>
        <dbReference type="Pfam" id="PF02225"/>
    </source>
</evidence>
<dbReference type="GO" id="GO:0042500">
    <property type="term" value="F:aspartic endopeptidase activity, intramembrane cleaving"/>
    <property type="evidence" value="ECO:0007669"/>
    <property type="project" value="InterPro"/>
</dbReference>
<dbReference type="Gene3D" id="3.50.30.30">
    <property type="match status" value="1"/>
</dbReference>
<dbReference type="GO" id="GO:0010008">
    <property type="term" value="C:endosome membrane"/>
    <property type="evidence" value="ECO:0007669"/>
    <property type="project" value="UniProtKB-SubCell"/>
</dbReference>
<evidence type="ECO:0000256" key="4">
    <source>
        <dbReference type="ARBA" id="ARBA00022670"/>
    </source>
</evidence>
<feature type="domain" description="PA" evidence="14">
    <location>
        <begin position="85"/>
        <end position="162"/>
    </location>
</feature>
<organism evidence="15 16">
    <name type="scientific">Hibiscus syriacus</name>
    <name type="common">Rose of Sharon</name>
    <dbReference type="NCBI Taxonomy" id="106335"/>
    <lineage>
        <taxon>Eukaryota</taxon>
        <taxon>Viridiplantae</taxon>
        <taxon>Streptophyta</taxon>
        <taxon>Embryophyta</taxon>
        <taxon>Tracheophyta</taxon>
        <taxon>Spermatophyta</taxon>
        <taxon>Magnoliopsida</taxon>
        <taxon>eudicotyledons</taxon>
        <taxon>Gunneridae</taxon>
        <taxon>Pentapetalae</taxon>
        <taxon>rosids</taxon>
        <taxon>malvids</taxon>
        <taxon>Malvales</taxon>
        <taxon>Malvaceae</taxon>
        <taxon>Malvoideae</taxon>
        <taxon>Hibiscus</taxon>
    </lineage>
</organism>
<evidence type="ECO:0000256" key="13">
    <source>
        <dbReference type="SAM" id="SignalP"/>
    </source>
</evidence>
<feature type="transmembrane region" description="Helical" evidence="12">
    <location>
        <begin position="266"/>
        <end position="287"/>
    </location>
</feature>
<keyword evidence="5 12" id="KW-0812">Transmembrane</keyword>
<dbReference type="GO" id="GO:0098553">
    <property type="term" value="C:lumenal side of endoplasmic reticulum membrane"/>
    <property type="evidence" value="ECO:0007669"/>
    <property type="project" value="TreeGrafter"/>
</dbReference>
<dbReference type="GO" id="GO:0003723">
    <property type="term" value="F:RNA binding"/>
    <property type="evidence" value="ECO:0007669"/>
    <property type="project" value="InterPro"/>
</dbReference>
<dbReference type="GO" id="GO:0033619">
    <property type="term" value="P:membrane protein proteolysis"/>
    <property type="evidence" value="ECO:0007669"/>
    <property type="project" value="TreeGrafter"/>
</dbReference>
<dbReference type="PANTHER" id="PTHR12174">
    <property type="entry name" value="SIGNAL PEPTIDE PEPTIDASE"/>
    <property type="match status" value="1"/>
</dbReference>
<evidence type="ECO:0000256" key="1">
    <source>
        <dbReference type="ARBA" id="ARBA00003012"/>
    </source>
</evidence>
<dbReference type="PANTHER" id="PTHR12174:SF90">
    <property type="entry name" value="SIGNAL PEPTIDE PEPTIDASE-LIKE 3"/>
    <property type="match status" value="1"/>
</dbReference>
<dbReference type="SUPFAM" id="SSF52025">
    <property type="entry name" value="PA domain"/>
    <property type="match status" value="1"/>
</dbReference>
<keyword evidence="7" id="KW-0967">Endosome</keyword>
<dbReference type="FunFam" id="3.50.30.30:FF:000007">
    <property type="entry name" value="Signal peptide peptidase-like 3"/>
    <property type="match status" value="1"/>
</dbReference>
<comment type="similarity">
    <text evidence="3">Belongs to the peptidase A22B family.</text>
</comment>
<evidence type="ECO:0000256" key="3">
    <source>
        <dbReference type="ARBA" id="ARBA00006859"/>
    </source>
</evidence>
<evidence type="ECO:0000313" key="16">
    <source>
        <dbReference type="Proteomes" id="UP000436088"/>
    </source>
</evidence>
<protein>
    <submittedName>
        <fullName evidence="15">Signal peptide peptidase family protein, expressed isoform 2</fullName>
    </submittedName>
</protein>
<dbReference type="GO" id="GO:0030660">
    <property type="term" value="C:Golgi-associated vesicle membrane"/>
    <property type="evidence" value="ECO:0007669"/>
    <property type="project" value="TreeGrafter"/>
</dbReference>
<dbReference type="InterPro" id="IPR007369">
    <property type="entry name" value="Peptidase_A22B_SPP"/>
</dbReference>
<evidence type="ECO:0000256" key="9">
    <source>
        <dbReference type="ARBA" id="ARBA00022989"/>
    </source>
</evidence>
<comment type="subcellular location">
    <subcellularLocation>
        <location evidence="2">Endosome membrane</location>
        <topology evidence="2">Multi-pass membrane protein</topology>
    </subcellularLocation>
</comment>
<accession>A0A6A2XV94</accession>